<dbReference type="GO" id="GO:0005739">
    <property type="term" value="C:mitochondrion"/>
    <property type="evidence" value="ECO:0007669"/>
    <property type="project" value="UniProtKB-SubCell"/>
</dbReference>
<keyword evidence="8" id="KW-1133">Transmembrane helix</keyword>
<dbReference type="Proteomes" id="UP000016088">
    <property type="component" value="Unassembled WGS sequence"/>
</dbReference>
<dbReference type="GO" id="GO:0016020">
    <property type="term" value="C:membrane"/>
    <property type="evidence" value="ECO:0007669"/>
    <property type="project" value="UniProtKB-SubCell"/>
</dbReference>
<evidence type="ECO:0000256" key="3">
    <source>
        <dbReference type="ARBA" id="ARBA00005435"/>
    </source>
</evidence>
<organism evidence="10 11">
    <name type="scientific">Schizosaccharomyces octosporus (strain yFS286)</name>
    <name type="common">Fission yeast</name>
    <name type="synonym">Octosporomyces octosporus</name>
    <dbReference type="NCBI Taxonomy" id="483514"/>
    <lineage>
        <taxon>Eukaryota</taxon>
        <taxon>Fungi</taxon>
        <taxon>Dikarya</taxon>
        <taxon>Ascomycota</taxon>
        <taxon>Taphrinomycotina</taxon>
        <taxon>Schizosaccharomycetes</taxon>
        <taxon>Schizosaccharomycetales</taxon>
        <taxon>Schizosaccharomycetaceae</taxon>
        <taxon>Schizosaccharomyces</taxon>
    </lineage>
</organism>
<dbReference type="OMA" id="PWLANGD"/>
<evidence type="ECO:0000256" key="2">
    <source>
        <dbReference type="ARBA" id="ARBA00004173"/>
    </source>
</evidence>
<dbReference type="Pfam" id="PF00565">
    <property type="entry name" value="SNase"/>
    <property type="match status" value="1"/>
</dbReference>
<dbReference type="eggNOG" id="ENOG502S1U4">
    <property type="taxonomic scope" value="Eukaryota"/>
</dbReference>
<dbReference type="InterPro" id="IPR016071">
    <property type="entry name" value="Staphylococal_nuclease_OB-fold"/>
</dbReference>
<dbReference type="OrthoDB" id="430293at2759"/>
<keyword evidence="11" id="KW-1185">Reference proteome</keyword>
<evidence type="ECO:0000256" key="8">
    <source>
        <dbReference type="SAM" id="Phobius"/>
    </source>
</evidence>
<evidence type="ECO:0000256" key="4">
    <source>
        <dbReference type="ARBA" id="ARBA00022722"/>
    </source>
</evidence>
<dbReference type="SUPFAM" id="SSF50199">
    <property type="entry name" value="Staphylococcal nuclease"/>
    <property type="match status" value="1"/>
</dbReference>
<dbReference type="PANTHER" id="PTHR12302:SF3">
    <property type="entry name" value="SERINE_THREONINE-PROTEIN KINASE 31"/>
    <property type="match status" value="1"/>
</dbReference>
<evidence type="ECO:0000256" key="1">
    <source>
        <dbReference type="ARBA" id="ARBA00004167"/>
    </source>
</evidence>
<dbReference type="GO" id="GO:0004519">
    <property type="term" value="F:endonuclease activity"/>
    <property type="evidence" value="ECO:0007669"/>
    <property type="project" value="UniProtKB-KW"/>
</dbReference>
<evidence type="ECO:0000259" key="9">
    <source>
        <dbReference type="PROSITE" id="PS50830"/>
    </source>
</evidence>
<protein>
    <submittedName>
        <fullName evidence="10">Nuclease</fullName>
    </submittedName>
</protein>
<dbReference type="PANTHER" id="PTHR12302">
    <property type="entry name" value="EBNA2 BINDING PROTEIN P100"/>
    <property type="match status" value="1"/>
</dbReference>
<dbReference type="AlphaFoldDB" id="S9PY47"/>
<proteinExistence type="inferred from homology"/>
<keyword evidence="8" id="KW-0812">Transmembrane</keyword>
<accession>S9PY47</accession>
<dbReference type="Gene3D" id="2.40.50.90">
    <property type="match status" value="1"/>
</dbReference>
<dbReference type="VEuPathDB" id="FungiDB:SOCG_00142"/>
<dbReference type="SMART" id="SM00318">
    <property type="entry name" value="SNc"/>
    <property type="match status" value="1"/>
</dbReference>
<keyword evidence="4" id="KW-0540">Nuclease</keyword>
<evidence type="ECO:0000256" key="7">
    <source>
        <dbReference type="ARBA" id="ARBA00022837"/>
    </source>
</evidence>
<keyword evidence="8" id="KW-0472">Membrane</keyword>
<gene>
    <name evidence="10" type="ORF">SOCG_00142</name>
</gene>
<comment type="subcellular location">
    <subcellularLocation>
        <location evidence="1">Membrane</location>
        <topology evidence="1">Single-pass membrane protein</topology>
    </subcellularLocation>
    <subcellularLocation>
        <location evidence="2">Mitochondrion</location>
    </subcellularLocation>
</comment>
<feature type="transmembrane region" description="Helical" evidence="8">
    <location>
        <begin position="14"/>
        <end position="32"/>
    </location>
</feature>
<dbReference type="GO" id="GO:0016787">
    <property type="term" value="F:hydrolase activity"/>
    <property type="evidence" value="ECO:0007669"/>
    <property type="project" value="UniProtKB-KW"/>
</dbReference>
<evidence type="ECO:0000313" key="10">
    <source>
        <dbReference type="EMBL" id="EPX72378.1"/>
    </source>
</evidence>
<keyword evidence="5" id="KW-0255">Endonuclease</keyword>
<evidence type="ECO:0000256" key="6">
    <source>
        <dbReference type="ARBA" id="ARBA00022801"/>
    </source>
</evidence>
<dbReference type="GeneID" id="25029126"/>
<name>S9PY47_SCHOY</name>
<comment type="similarity">
    <text evidence="3">Belongs to the LCL3 family.</text>
</comment>
<keyword evidence="6" id="KW-0378">Hydrolase</keyword>
<dbReference type="InterPro" id="IPR035437">
    <property type="entry name" value="SNase_OB-fold_sf"/>
</dbReference>
<evidence type="ECO:0000313" key="11">
    <source>
        <dbReference type="Proteomes" id="UP000016088"/>
    </source>
</evidence>
<dbReference type="EMBL" id="KE503207">
    <property type="protein sequence ID" value="EPX72378.1"/>
    <property type="molecule type" value="Genomic_DNA"/>
</dbReference>
<dbReference type="PROSITE" id="PS50830">
    <property type="entry name" value="TNASE_3"/>
    <property type="match status" value="1"/>
</dbReference>
<sequence length="235" mass="26776">MQNSEKETPEKSKAYPTIAVGGAIVAGIWAVWRFRRFETVHDIPKSLFPNKGSDRSQRFRSLFGYVTRVGDGDNFRFYHTPGGYWLGWRWLRKVPTSRSGLASKTISVRLAGVDAPESGHFGKKAQPFSLEAKQYLSKTLLHKNVRIIPLKVDQYSRLVAGVQYYPISHFFWKRDIGPAMVQKGLAVVYDGTDGVFYPTSKEQLLSLEKKAKKKKLCLWSQGNRVVLPSEYKRNS</sequence>
<evidence type="ECO:0000256" key="5">
    <source>
        <dbReference type="ARBA" id="ARBA00022759"/>
    </source>
</evidence>
<dbReference type="HOGENOM" id="CLU_046484_0_1_1"/>
<dbReference type="RefSeq" id="XP_013018016.1">
    <property type="nucleotide sequence ID" value="XM_013162562.1"/>
</dbReference>
<feature type="domain" description="TNase-like" evidence="9">
    <location>
        <begin position="60"/>
        <end position="221"/>
    </location>
</feature>
<reference evidence="10 11" key="1">
    <citation type="journal article" date="2011" name="Science">
        <title>Comparative functional genomics of the fission yeasts.</title>
        <authorList>
            <person name="Rhind N."/>
            <person name="Chen Z."/>
            <person name="Yassour M."/>
            <person name="Thompson D.A."/>
            <person name="Haas B.J."/>
            <person name="Habib N."/>
            <person name="Wapinski I."/>
            <person name="Roy S."/>
            <person name="Lin M.F."/>
            <person name="Heiman D.I."/>
            <person name="Young S.K."/>
            <person name="Furuya K."/>
            <person name="Guo Y."/>
            <person name="Pidoux A."/>
            <person name="Chen H.M."/>
            <person name="Robbertse B."/>
            <person name="Goldberg J.M."/>
            <person name="Aoki K."/>
            <person name="Bayne E.H."/>
            <person name="Berlin A.M."/>
            <person name="Desjardins C.A."/>
            <person name="Dobbs E."/>
            <person name="Dukaj L."/>
            <person name="Fan L."/>
            <person name="FitzGerald M.G."/>
            <person name="French C."/>
            <person name="Gujja S."/>
            <person name="Hansen K."/>
            <person name="Keifenheim D."/>
            <person name="Levin J.Z."/>
            <person name="Mosher R.A."/>
            <person name="Mueller C.A."/>
            <person name="Pfiffner J."/>
            <person name="Priest M."/>
            <person name="Russ C."/>
            <person name="Smialowska A."/>
            <person name="Swoboda P."/>
            <person name="Sykes S.M."/>
            <person name="Vaughn M."/>
            <person name="Vengrova S."/>
            <person name="Yoder R."/>
            <person name="Zeng Q."/>
            <person name="Allshire R."/>
            <person name="Baulcombe D."/>
            <person name="Birren B.W."/>
            <person name="Brown W."/>
            <person name="Ekwall K."/>
            <person name="Kellis M."/>
            <person name="Leatherwood J."/>
            <person name="Levin H."/>
            <person name="Margalit H."/>
            <person name="Martienssen R."/>
            <person name="Nieduszynski C.A."/>
            <person name="Spatafora J.W."/>
            <person name="Friedman N."/>
            <person name="Dalgaard J.Z."/>
            <person name="Baumann P."/>
            <person name="Niki H."/>
            <person name="Regev A."/>
            <person name="Nusbaum C."/>
        </authorList>
    </citation>
    <scope>NUCLEOTIDE SEQUENCE [LARGE SCALE GENOMIC DNA]</scope>
    <source>
        <strain evidence="11">yFS286</strain>
    </source>
</reference>
<keyword evidence="7" id="KW-0106">Calcium</keyword>